<proteinExistence type="inferred from homology"/>
<dbReference type="Proteomes" id="UP000824169">
    <property type="component" value="Unassembled WGS sequence"/>
</dbReference>
<evidence type="ECO:0000259" key="2">
    <source>
        <dbReference type="SMART" id="SM00642"/>
    </source>
</evidence>
<evidence type="ECO:0000313" key="4">
    <source>
        <dbReference type="Proteomes" id="UP000824169"/>
    </source>
</evidence>
<dbReference type="InterPro" id="IPR013780">
    <property type="entry name" value="Glyco_hydro_b"/>
</dbReference>
<reference evidence="3" key="1">
    <citation type="submission" date="2020-10" db="EMBL/GenBank/DDBJ databases">
        <authorList>
            <person name="Gilroy R."/>
        </authorList>
    </citation>
    <scope>NUCLEOTIDE SEQUENCE</scope>
    <source>
        <strain evidence="3">CHK188-20938</strain>
    </source>
</reference>
<dbReference type="InterPro" id="IPR017853">
    <property type="entry name" value="GH"/>
</dbReference>
<feature type="domain" description="Glycosyl hydrolase family 13 catalytic" evidence="2">
    <location>
        <begin position="137"/>
        <end position="486"/>
    </location>
</feature>
<comment type="caution">
    <text evidence="3">The sequence shown here is derived from an EMBL/GenBank/DDBJ whole genome shotgun (WGS) entry which is preliminary data.</text>
</comment>
<dbReference type="GO" id="GO:0005975">
    <property type="term" value="P:carbohydrate metabolic process"/>
    <property type="evidence" value="ECO:0007669"/>
    <property type="project" value="InterPro"/>
</dbReference>
<dbReference type="GO" id="GO:0016798">
    <property type="term" value="F:hydrolase activity, acting on glycosyl bonds"/>
    <property type="evidence" value="ECO:0007669"/>
    <property type="project" value="UniProtKB-KW"/>
</dbReference>
<organism evidence="3 4">
    <name type="scientific">Candidatus Scatomonas pullistercoris</name>
    <dbReference type="NCBI Taxonomy" id="2840920"/>
    <lineage>
        <taxon>Bacteria</taxon>
        <taxon>Bacillati</taxon>
        <taxon>Bacillota</taxon>
        <taxon>Clostridia</taxon>
        <taxon>Lachnospirales</taxon>
        <taxon>Lachnospiraceae</taxon>
        <taxon>Lachnospiraceae incertae sedis</taxon>
        <taxon>Candidatus Scatomonas</taxon>
    </lineage>
</organism>
<dbReference type="InterPro" id="IPR014756">
    <property type="entry name" value="Ig_E-set"/>
</dbReference>
<gene>
    <name evidence="3" type="ORF">IAB71_01050</name>
</gene>
<accession>A0A9D1P2F2</accession>
<dbReference type="SMART" id="SM00642">
    <property type="entry name" value="Aamy"/>
    <property type="match status" value="1"/>
</dbReference>
<dbReference type="SUPFAM" id="SSF51011">
    <property type="entry name" value="Glycosyl hydrolase domain"/>
    <property type="match status" value="1"/>
</dbReference>
<dbReference type="Gene3D" id="2.60.40.1180">
    <property type="entry name" value="Golgi alpha-mannosidase II"/>
    <property type="match status" value="1"/>
</dbReference>
<protein>
    <submittedName>
        <fullName evidence="3">Type II secretory pathway, pullulanase PulA and related glycosidase</fullName>
    </submittedName>
</protein>
<keyword evidence="3" id="KW-0378">Hydrolase</keyword>
<comment type="similarity">
    <text evidence="1">Belongs to the glycosyl hydrolase 13 family.</text>
</comment>
<dbReference type="InterPro" id="IPR013783">
    <property type="entry name" value="Ig-like_fold"/>
</dbReference>
<dbReference type="EMBL" id="DVOO01000003">
    <property type="protein sequence ID" value="HIV24368.1"/>
    <property type="molecule type" value="Genomic_DNA"/>
</dbReference>
<dbReference type="PANTHER" id="PTHR43002">
    <property type="entry name" value="GLYCOGEN DEBRANCHING ENZYME"/>
    <property type="match status" value="1"/>
</dbReference>
<reference evidence="3" key="2">
    <citation type="journal article" date="2021" name="PeerJ">
        <title>Extensive microbial diversity within the chicken gut microbiome revealed by metagenomics and culture.</title>
        <authorList>
            <person name="Gilroy R."/>
            <person name="Ravi A."/>
            <person name="Getino M."/>
            <person name="Pursley I."/>
            <person name="Horton D.L."/>
            <person name="Alikhan N.F."/>
            <person name="Baker D."/>
            <person name="Gharbi K."/>
            <person name="Hall N."/>
            <person name="Watson M."/>
            <person name="Adriaenssens E.M."/>
            <person name="Foster-Nyarko E."/>
            <person name="Jarju S."/>
            <person name="Secka A."/>
            <person name="Antonio M."/>
            <person name="Oren A."/>
            <person name="Chaudhuri R.R."/>
            <person name="La Ragione R."/>
            <person name="Hildebrand F."/>
            <person name="Pallen M.J."/>
        </authorList>
    </citation>
    <scope>NUCLEOTIDE SEQUENCE</scope>
    <source>
        <strain evidence="3">CHK188-20938</strain>
    </source>
</reference>
<dbReference type="Gene3D" id="2.60.40.10">
    <property type="entry name" value="Immunoglobulins"/>
    <property type="match status" value="1"/>
</dbReference>
<dbReference type="InterPro" id="IPR006047">
    <property type="entry name" value="GH13_cat_dom"/>
</dbReference>
<dbReference type="AlphaFoldDB" id="A0A9D1P2F2"/>
<dbReference type="SUPFAM" id="SSF51445">
    <property type="entry name" value="(Trans)glycosidases"/>
    <property type="match status" value="1"/>
</dbReference>
<name>A0A9D1P2F2_9FIRM</name>
<dbReference type="Gene3D" id="3.20.20.80">
    <property type="entry name" value="Glycosidases"/>
    <property type="match status" value="2"/>
</dbReference>
<evidence type="ECO:0000256" key="1">
    <source>
        <dbReference type="ARBA" id="ARBA00008061"/>
    </source>
</evidence>
<sequence>MRENTEWKITAGNPSRLGAFPENGGYNFAAVFPEGAEASLVLYRAGEQKSALKVPLPEAERTGRVGAVHVSPLEPGEWEYRYQIDGRRMVDPRALEITGRTHFGRRGGEQVRGRLIRKPELKTHPLGIPYEDCVIYKVHVRGFTEQSASKVKKRGTFRGIEEKIPYLKELGITTLLLMPVCEFDELPAPREKRIASAGESTEKQPERINYWGYEKALYLAPKAAYSAEGKPAEEFAHLVDALHEAGLECMLEFYFDASAGARDVIDILSYWLITYHVDGFHLLGDGAWAEAVAREPLFGKTKILYLGFSEDACVSGSGSRRVLGEYNLAYEETMRQFLKGDGGCLAQAAWMLRRNSDTHAYINYFADHDGFTMADMVSYEQKHNEENGEDNRDGCNTNYTWNCGTEGPSRKYSVRKLRLRLLRNAFLILLTSQGTPMIYGGDEFLNSQGGNNNAWCQDNEVGWVSWKRQAAGEQMTAFVKQALAFRKEHPVLHRVGALKETDHKNVGLPELSYHSQRAWVADLENGSRRLGIMYCGAYASRRDGNPDDTVYMIYNMHWEPHAFALPDLPEGMRWYLKADTASEEGFWETGKEKAVCPDEEKKIMAEGRSVMILIGKQE</sequence>
<dbReference type="SUPFAM" id="SSF81296">
    <property type="entry name" value="E set domains"/>
    <property type="match status" value="1"/>
</dbReference>
<evidence type="ECO:0000313" key="3">
    <source>
        <dbReference type="EMBL" id="HIV24368.1"/>
    </source>
</evidence>
<keyword evidence="3" id="KW-0326">Glycosidase</keyword>